<feature type="repeat" description="TPR" evidence="1">
    <location>
        <begin position="123"/>
        <end position="156"/>
    </location>
</feature>
<dbReference type="PANTHER" id="PTHR12558:SF13">
    <property type="entry name" value="CELL DIVISION CYCLE PROTEIN 27 HOMOLOG"/>
    <property type="match status" value="1"/>
</dbReference>
<reference evidence="2" key="1">
    <citation type="submission" date="2020-10" db="EMBL/GenBank/DDBJ databases">
        <authorList>
            <person name="Gilroy R."/>
        </authorList>
    </citation>
    <scope>NUCLEOTIDE SEQUENCE</scope>
    <source>
        <strain evidence="2">10532</strain>
    </source>
</reference>
<dbReference type="SUPFAM" id="SSF48452">
    <property type="entry name" value="TPR-like"/>
    <property type="match status" value="1"/>
</dbReference>
<dbReference type="InterPro" id="IPR011990">
    <property type="entry name" value="TPR-like_helical_dom_sf"/>
</dbReference>
<dbReference type="PANTHER" id="PTHR12558">
    <property type="entry name" value="CELL DIVISION CYCLE 16,23,27"/>
    <property type="match status" value="1"/>
</dbReference>
<protein>
    <submittedName>
        <fullName evidence="2">Tetratricopeptide repeat protein</fullName>
    </submittedName>
</protein>
<organism evidence="2 3">
    <name type="scientific">Candidatus Gallitreponema excrementavium</name>
    <dbReference type="NCBI Taxonomy" id="2840840"/>
    <lineage>
        <taxon>Bacteria</taxon>
        <taxon>Pseudomonadati</taxon>
        <taxon>Spirochaetota</taxon>
        <taxon>Spirochaetia</taxon>
        <taxon>Spirochaetales</taxon>
        <taxon>Candidatus Gallitreponema</taxon>
    </lineage>
</organism>
<dbReference type="EMBL" id="JADIMM010000018">
    <property type="protein sequence ID" value="MBO8456787.1"/>
    <property type="molecule type" value="Genomic_DNA"/>
</dbReference>
<keyword evidence="1" id="KW-0802">TPR repeat</keyword>
<proteinExistence type="predicted"/>
<name>A0A9D9HMS3_9SPIR</name>
<evidence type="ECO:0000256" key="1">
    <source>
        <dbReference type="PROSITE-ProRule" id="PRU00339"/>
    </source>
</evidence>
<dbReference type="Proteomes" id="UP000823638">
    <property type="component" value="Unassembled WGS sequence"/>
</dbReference>
<reference evidence="2" key="2">
    <citation type="journal article" date="2021" name="PeerJ">
        <title>Extensive microbial diversity within the chicken gut microbiome revealed by metagenomics and culture.</title>
        <authorList>
            <person name="Gilroy R."/>
            <person name="Ravi A."/>
            <person name="Getino M."/>
            <person name="Pursley I."/>
            <person name="Horton D.L."/>
            <person name="Alikhan N.F."/>
            <person name="Baker D."/>
            <person name="Gharbi K."/>
            <person name="Hall N."/>
            <person name="Watson M."/>
            <person name="Adriaenssens E.M."/>
            <person name="Foster-Nyarko E."/>
            <person name="Jarju S."/>
            <person name="Secka A."/>
            <person name="Antonio M."/>
            <person name="Oren A."/>
            <person name="Chaudhuri R.R."/>
            <person name="La Ragione R."/>
            <person name="Hildebrand F."/>
            <person name="Pallen M.J."/>
        </authorList>
    </citation>
    <scope>NUCLEOTIDE SEQUENCE</scope>
    <source>
        <strain evidence="2">10532</strain>
    </source>
</reference>
<comment type="caution">
    <text evidence="2">The sequence shown here is derived from an EMBL/GenBank/DDBJ whole genome shotgun (WGS) entry which is preliminary data.</text>
</comment>
<dbReference type="Pfam" id="PF13181">
    <property type="entry name" value="TPR_8"/>
    <property type="match status" value="1"/>
</dbReference>
<evidence type="ECO:0000313" key="3">
    <source>
        <dbReference type="Proteomes" id="UP000823638"/>
    </source>
</evidence>
<dbReference type="InterPro" id="IPR019734">
    <property type="entry name" value="TPR_rpt"/>
</dbReference>
<gene>
    <name evidence="2" type="ORF">IAA81_00990</name>
</gene>
<sequence length="240" mass="26934">MTENIEENIVDENSASEAVRQGLRLYNKGDYEGALGVFLKIPETDLDSEISRDLTYYTGLCYSKLNKYDDAILFLEQIVTSGVVDEKSKQCRMILAVLYIFTGRMRLADFELKKLLETGDETPQIYCAIAYIAWEQKKAEEAVEWYERALEIDGANCTALNGLGYVLCCSGGDIARALKLCRQACESFPDNPSYLDSLGWVYNKMGMAVEAKAYLRRALEKAPGNKTIKEHLDAVVNEGL</sequence>
<evidence type="ECO:0000313" key="2">
    <source>
        <dbReference type="EMBL" id="MBO8456787.1"/>
    </source>
</evidence>
<dbReference type="PROSITE" id="PS50005">
    <property type="entry name" value="TPR"/>
    <property type="match status" value="1"/>
</dbReference>
<dbReference type="Pfam" id="PF13174">
    <property type="entry name" value="TPR_6"/>
    <property type="match status" value="2"/>
</dbReference>
<dbReference type="AlphaFoldDB" id="A0A9D9HMS3"/>
<accession>A0A9D9HMS3</accession>
<dbReference type="SMART" id="SM00028">
    <property type="entry name" value="TPR"/>
    <property type="match status" value="4"/>
</dbReference>
<dbReference type="Gene3D" id="1.25.40.10">
    <property type="entry name" value="Tetratricopeptide repeat domain"/>
    <property type="match status" value="2"/>
</dbReference>